<feature type="domain" description="Sulphur oxidation protein SoxZ" evidence="1">
    <location>
        <begin position="10"/>
        <end position="103"/>
    </location>
</feature>
<dbReference type="NCBIfam" id="TIGR04490">
    <property type="entry name" value="SoxZ_true"/>
    <property type="match status" value="1"/>
</dbReference>
<dbReference type="InterPro" id="IPR013783">
    <property type="entry name" value="Ig-like_fold"/>
</dbReference>
<organism evidence="2 3">
    <name type="scientific">Tropicibacter oceani</name>
    <dbReference type="NCBI Taxonomy" id="3058420"/>
    <lineage>
        <taxon>Bacteria</taxon>
        <taxon>Pseudomonadati</taxon>
        <taxon>Pseudomonadota</taxon>
        <taxon>Alphaproteobacteria</taxon>
        <taxon>Rhodobacterales</taxon>
        <taxon>Roseobacteraceae</taxon>
        <taxon>Tropicibacter</taxon>
    </lineage>
</organism>
<proteinExistence type="predicted"/>
<dbReference type="InterPro" id="IPR014756">
    <property type="entry name" value="Ig_E-set"/>
</dbReference>
<evidence type="ECO:0000259" key="1">
    <source>
        <dbReference type="Pfam" id="PF08770"/>
    </source>
</evidence>
<sequence>MASDVKPRVKVPKSAAAGEVITIKSLISHKMESGQRKDGDGNLIPRSIINRFTCDFNGQNVIDITLEPAISTNPYFEFEAQVPEAGEFKFTWYDDDGDVYEDSKPIAIG</sequence>
<gene>
    <name evidence="2" type="primary">soxZ</name>
    <name evidence="2" type="ORF">QF118_18155</name>
</gene>
<evidence type="ECO:0000313" key="2">
    <source>
        <dbReference type="EMBL" id="WGW03815.1"/>
    </source>
</evidence>
<dbReference type="InterPro" id="IPR030995">
    <property type="entry name" value="SoxZ"/>
</dbReference>
<dbReference type="SUPFAM" id="SSF81296">
    <property type="entry name" value="E set domains"/>
    <property type="match status" value="1"/>
</dbReference>
<protein>
    <submittedName>
        <fullName evidence="2">Thiosulfate oxidation carrier complex protein SoxZ</fullName>
    </submittedName>
</protein>
<dbReference type="Gene3D" id="2.60.40.10">
    <property type="entry name" value="Immunoglobulins"/>
    <property type="match status" value="1"/>
</dbReference>
<dbReference type="Pfam" id="PF08770">
    <property type="entry name" value="SoxZ"/>
    <property type="match status" value="1"/>
</dbReference>
<reference evidence="2 3" key="1">
    <citation type="submission" date="2023-05" db="EMBL/GenBank/DDBJ databases">
        <title>YMD87, complete Genome.</title>
        <authorList>
            <person name="Zhang J."/>
            <person name="Xu X."/>
        </authorList>
    </citation>
    <scope>NUCLEOTIDE SEQUENCE [LARGE SCALE GENOMIC DNA]</scope>
    <source>
        <strain evidence="2 3">YMD87</strain>
    </source>
</reference>
<dbReference type="RefSeq" id="WP_282300445.1">
    <property type="nucleotide sequence ID" value="NZ_CP124616.1"/>
</dbReference>
<dbReference type="Proteomes" id="UP001241605">
    <property type="component" value="Chromosome"/>
</dbReference>
<dbReference type="EMBL" id="CP124616">
    <property type="protein sequence ID" value="WGW03815.1"/>
    <property type="molecule type" value="Genomic_DNA"/>
</dbReference>
<evidence type="ECO:0000313" key="3">
    <source>
        <dbReference type="Proteomes" id="UP001241605"/>
    </source>
</evidence>
<name>A0ABY8QGR3_9RHOB</name>
<accession>A0ABY8QGR3</accession>
<dbReference type="InterPro" id="IPR014880">
    <property type="entry name" value="SoxZ_dom"/>
</dbReference>
<keyword evidence="3" id="KW-1185">Reference proteome</keyword>